<protein>
    <recommendedName>
        <fullName evidence="1">HTH cro/C1-type domain-containing protein</fullName>
    </recommendedName>
</protein>
<dbReference type="SUPFAM" id="SSF47413">
    <property type="entry name" value="lambda repressor-like DNA-binding domains"/>
    <property type="match status" value="1"/>
</dbReference>
<dbReference type="Gene3D" id="1.25.40.10">
    <property type="entry name" value="Tetratricopeptide repeat domain"/>
    <property type="match status" value="2"/>
</dbReference>
<evidence type="ECO:0000313" key="2">
    <source>
        <dbReference type="EMBL" id="KEO83236.1"/>
    </source>
</evidence>
<gene>
    <name evidence="2" type="ORF">EL26_11130</name>
</gene>
<dbReference type="PROSITE" id="PS50943">
    <property type="entry name" value="HTH_CROC1"/>
    <property type="match status" value="1"/>
</dbReference>
<proteinExistence type="predicted"/>
<dbReference type="Pfam" id="PF13424">
    <property type="entry name" value="TPR_12"/>
    <property type="match status" value="1"/>
</dbReference>
<dbReference type="EMBL" id="JMIR01000013">
    <property type="protein sequence ID" value="KEO83236.1"/>
    <property type="molecule type" value="Genomic_DNA"/>
</dbReference>
<evidence type="ECO:0000259" key="1">
    <source>
        <dbReference type="PROSITE" id="PS50943"/>
    </source>
</evidence>
<reference evidence="2 3" key="1">
    <citation type="journal article" date="2013" name="Int. J. Syst. Evol. Microbiol.">
        <title>Tumebacillus flagellatus sp. nov., an alpha-amylase/pullulanase-producing bacterium isolated from cassava wastewater.</title>
        <authorList>
            <person name="Wang Q."/>
            <person name="Xie N."/>
            <person name="Qin Y."/>
            <person name="Shen N."/>
            <person name="Zhu J."/>
            <person name="Mi H."/>
            <person name="Huang R."/>
        </authorList>
    </citation>
    <scope>NUCLEOTIDE SEQUENCE [LARGE SCALE GENOMIC DNA]</scope>
    <source>
        <strain evidence="2 3">GST4</strain>
    </source>
</reference>
<dbReference type="SUPFAM" id="SSF48452">
    <property type="entry name" value="TPR-like"/>
    <property type="match status" value="1"/>
</dbReference>
<name>A0A074LMA4_9BACL</name>
<dbReference type="InterPro" id="IPR001387">
    <property type="entry name" value="Cro/C1-type_HTH"/>
</dbReference>
<dbReference type="AlphaFoldDB" id="A0A074LMA4"/>
<dbReference type="InterPro" id="IPR010982">
    <property type="entry name" value="Lambda_DNA-bd_dom_sf"/>
</dbReference>
<dbReference type="CDD" id="cd00093">
    <property type="entry name" value="HTH_XRE"/>
    <property type="match status" value="1"/>
</dbReference>
<dbReference type="InterPro" id="IPR011990">
    <property type="entry name" value="TPR-like_helical_dom_sf"/>
</dbReference>
<dbReference type="GO" id="GO:0003677">
    <property type="term" value="F:DNA binding"/>
    <property type="evidence" value="ECO:0007669"/>
    <property type="project" value="InterPro"/>
</dbReference>
<keyword evidence="3" id="KW-1185">Reference proteome</keyword>
<evidence type="ECO:0000313" key="3">
    <source>
        <dbReference type="Proteomes" id="UP000027931"/>
    </source>
</evidence>
<comment type="caution">
    <text evidence="2">The sequence shown here is derived from an EMBL/GenBank/DDBJ whole genome shotgun (WGS) entry which is preliminary data.</text>
</comment>
<organism evidence="2 3">
    <name type="scientific">Tumebacillus flagellatus</name>
    <dbReference type="NCBI Taxonomy" id="1157490"/>
    <lineage>
        <taxon>Bacteria</taxon>
        <taxon>Bacillati</taxon>
        <taxon>Bacillota</taxon>
        <taxon>Bacilli</taxon>
        <taxon>Bacillales</taxon>
        <taxon>Alicyclobacillaceae</taxon>
        <taxon>Tumebacillus</taxon>
    </lineage>
</organism>
<sequence length="383" mass="44131">MIERIPIGRRIQEILDEKGAAYLVGFFANRIHFPPQRLLAILHGNLEPSQEDLQQIAKGLGISVARLLQEDLVDEIEHLHELLTTKGDSEASIALAERIAERSLGATERADAYNWVGRAYYAAGKLQEAHDALLRSYRVYETIPTAYQDSERMFRFTRNLSITFGMLLDFNGMAEIVKRAESFTWNDPLKEGATYLTSAVVQSELGHHEEAKRLFLLALTAYREAGNQEYIARVQFNIGQVEYLTENYQNAADYLESSLQDLSPETSYHLDAVEALVKTRIQLRDLDAALQLIQTYEPSLRQRPKELAYLYLFHAYTANDLKRLEDVLAMDIVERDWKTRGYLYLMKHYSELGDSLAVMRYFQLYLQTDTTSSSFEDLFQRRD</sequence>
<accession>A0A074LMA4</accession>
<dbReference type="Proteomes" id="UP000027931">
    <property type="component" value="Unassembled WGS sequence"/>
</dbReference>
<feature type="domain" description="HTH cro/C1-type" evidence="1">
    <location>
        <begin position="27"/>
        <end position="67"/>
    </location>
</feature>